<dbReference type="PROSITE" id="PS51257">
    <property type="entry name" value="PROKAR_LIPOPROTEIN"/>
    <property type="match status" value="1"/>
</dbReference>
<organism evidence="1 2">
    <name type="scientific">Mucilaginibacter gossypiicola</name>
    <dbReference type="NCBI Taxonomy" id="551995"/>
    <lineage>
        <taxon>Bacteria</taxon>
        <taxon>Pseudomonadati</taxon>
        <taxon>Bacteroidota</taxon>
        <taxon>Sphingobacteriia</taxon>
        <taxon>Sphingobacteriales</taxon>
        <taxon>Sphingobacteriaceae</taxon>
        <taxon>Mucilaginibacter</taxon>
    </lineage>
</organism>
<sequence length="168" mass="17909">MKTSKIYPIPFLAALIILCCIILAGCNFSRGVKTDLITGLKISYKGFGVQDAILLDAGGKKINSNKVQLNTKIAIAALGVEHYGLKDGKAYPGLSLLVTDKNGKTLLNAADLFENTEGYAPAQAAQLQGTITVGSPMASGQSYHVKMHIWDKVTPTNEINADVDLIVM</sequence>
<reference evidence="2" key="1">
    <citation type="submission" date="2016-10" db="EMBL/GenBank/DDBJ databases">
        <authorList>
            <person name="Varghese N."/>
            <person name="Submissions S."/>
        </authorList>
    </citation>
    <scope>NUCLEOTIDE SEQUENCE [LARGE SCALE GENOMIC DNA]</scope>
    <source>
        <strain evidence="2">Gh-48</strain>
    </source>
</reference>
<name>A0A1H8PZQ8_9SPHI</name>
<dbReference type="RefSeq" id="WP_091215644.1">
    <property type="nucleotide sequence ID" value="NZ_FOCL01000008.1"/>
</dbReference>
<protein>
    <submittedName>
        <fullName evidence="1">Uncharacterized protein</fullName>
    </submittedName>
</protein>
<evidence type="ECO:0000313" key="1">
    <source>
        <dbReference type="EMBL" id="SEO47154.1"/>
    </source>
</evidence>
<dbReference type="EMBL" id="FOCL01000008">
    <property type="protein sequence ID" value="SEO47154.1"/>
    <property type="molecule type" value="Genomic_DNA"/>
</dbReference>
<dbReference type="Proteomes" id="UP000198942">
    <property type="component" value="Unassembled WGS sequence"/>
</dbReference>
<accession>A0A1H8PZQ8</accession>
<gene>
    <name evidence="1" type="ORF">SAMN05192574_108204</name>
</gene>
<dbReference type="OrthoDB" id="677139at2"/>
<dbReference type="AlphaFoldDB" id="A0A1H8PZQ8"/>
<evidence type="ECO:0000313" key="2">
    <source>
        <dbReference type="Proteomes" id="UP000198942"/>
    </source>
</evidence>
<proteinExistence type="predicted"/>
<keyword evidence="2" id="KW-1185">Reference proteome</keyword>